<feature type="compositionally biased region" description="Basic and acidic residues" evidence="1">
    <location>
        <begin position="1"/>
        <end position="13"/>
    </location>
</feature>
<accession>A0A8H7ZU81</accession>
<evidence type="ECO:0000256" key="1">
    <source>
        <dbReference type="SAM" id="MobiDB-lite"/>
    </source>
</evidence>
<keyword evidence="3" id="KW-1185">Reference proteome</keyword>
<reference evidence="2 3" key="1">
    <citation type="journal article" name="Sci. Rep.">
        <title>Genome-scale phylogenetic analyses confirm Olpidium as the closest living zoosporic fungus to the non-flagellated, terrestrial fungi.</title>
        <authorList>
            <person name="Chang Y."/>
            <person name="Rochon D."/>
            <person name="Sekimoto S."/>
            <person name="Wang Y."/>
            <person name="Chovatia M."/>
            <person name="Sandor L."/>
            <person name="Salamov A."/>
            <person name="Grigoriev I.V."/>
            <person name="Stajich J.E."/>
            <person name="Spatafora J.W."/>
        </authorList>
    </citation>
    <scope>NUCLEOTIDE SEQUENCE [LARGE SCALE GENOMIC DNA]</scope>
    <source>
        <strain evidence="2">S191</strain>
    </source>
</reference>
<comment type="caution">
    <text evidence="2">The sequence shown here is derived from an EMBL/GenBank/DDBJ whole genome shotgun (WGS) entry which is preliminary data.</text>
</comment>
<dbReference type="EMBL" id="JAEFCI010006779">
    <property type="protein sequence ID" value="KAG5459481.1"/>
    <property type="molecule type" value="Genomic_DNA"/>
</dbReference>
<sequence>MPADKKPVDEPRPFQRRVSLPKKKNPDAKDEAGYDGDQEMFDASVVSRTADLTLEEEGLPEEEALFLADLRQNLLLFDKAVLNFEPRFSVRALRATPRIRQRLDAHKLARGINAYFPKDDQTKFLYLNFLVRGVLFLLPDAPSWTPCCIFDQLRDHP</sequence>
<name>A0A8H7ZU81_9FUNG</name>
<dbReference type="Proteomes" id="UP000673691">
    <property type="component" value="Unassembled WGS sequence"/>
</dbReference>
<evidence type="ECO:0000313" key="2">
    <source>
        <dbReference type="EMBL" id="KAG5459481.1"/>
    </source>
</evidence>
<dbReference type="AlphaFoldDB" id="A0A8H7ZU81"/>
<proteinExistence type="predicted"/>
<evidence type="ECO:0000313" key="3">
    <source>
        <dbReference type="Proteomes" id="UP000673691"/>
    </source>
</evidence>
<feature type="region of interest" description="Disordered" evidence="1">
    <location>
        <begin position="1"/>
        <end position="35"/>
    </location>
</feature>
<gene>
    <name evidence="2" type="ORF">BJ554DRAFT_111</name>
</gene>
<dbReference type="OrthoDB" id="1713558at2759"/>
<feature type="non-terminal residue" evidence="2">
    <location>
        <position position="157"/>
    </location>
</feature>
<protein>
    <submittedName>
        <fullName evidence="2">Uncharacterized protein</fullName>
    </submittedName>
</protein>
<organism evidence="2 3">
    <name type="scientific">Olpidium bornovanus</name>
    <dbReference type="NCBI Taxonomy" id="278681"/>
    <lineage>
        <taxon>Eukaryota</taxon>
        <taxon>Fungi</taxon>
        <taxon>Fungi incertae sedis</taxon>
        <taxon>Olpidiomycota</taxon>
        <taxon>Olpidiomycotina</taxon>
        <taxon>Olpidiomycetes</taxon>
        <taxon>Olpidiales</taxon>
        <taxon>Olpidiaceae</taxon>
        <taxon>Olpidium</taxon>
    </lineage>
</organism>